<dbReference type="SUPFAM" id="SSF47323">
    <property type="entry name" value="Anticodon-binding domain of a subclass of class I aminoacyl-tRNA synthetases"/>
    <property type="match status" value="1"/>
</dbReference>
<organism evidence="2">
    <name type="scientific">Heliothis virescens</name>
    <name type="common">Tobacco budworm moth</name>
    <dbReference type="NCBI Taxonomy" id="7102"/>
    <lineage>
        <taxon>Eukaryota</taxon>
        <taxon>Metazoa</taxon>
        <taxon>Ecdysozoa</taxon>
        <taxon>Arthropoda</taxon>
        <taxon>Hexapoda</taxon>
        <taxon>Insecta</taxon>
        <taxon>Pterygota</taxon>
        <taxon>Neoptera</taxon>
        <taxon>Endopterygota</taxon>
        <taxon>Lepidoptera</taxon>
        <taxon>Glossata</taxon>
        <taxon>Ditrysia</taxon>
        <taxon>Noctuoidea</taxon>
        <taxon>Noctuidae</taxon>
        <taxon>Heliothinae</taxon>
        <taxon>Heliothis</taxon>
    </lineage>
</organism>
<dbReference type="Gene3D" id="1.10.730.10">
    <property type="entry name" value="Isoleucyl-tRNA Synthetase, Domain 1"/>
    <property type="match status" value="1"/>
</dbReference>
<dbReference type="InterPro" id="IPR009080">
    <property type="entry name" value="tRNAsynth_Ia_anticodon-bd"/>
</dbReference>
<dbReference type="GO" id="GO:0006420">
    <property type="term" value="P:arginyl-tRNA aminoacylation"/>
    <property type="evidence" value="ECO:0007669"/>
    <property type="project" value="InterPro"/>
</dbReference>
<dbReference type="PANTHER" id="PTHR16043">
    <property type="entry name" value="DALRD3 PROTEIN"/>
    <property type="match status" value="1"/>
</dbReference>
<evidence type="ECO:0000313" key="2">
    <source>
        <dbReference type="EMBL" id="PCG80098.1"/>
    </source>
</evidence>
<reference evidence="2" key="1">
    <citation type="submission" date="2017-09" db="EMBL/GenBank/DDBJ databases">
        <title>Contemporary evolution of a Lepidopteran species, Heliothis virescens, in response to modern agricultural practices.</title>
        <authorList>
            <person name="Fritz M.L."/>
            <person name="Deyonke A.M."/>
            <person name="Papanicolaou A."/>
            <person name="Micinski S."/>
            <person name="Westbrook J."/>
            <person name="Gould F."/>
        </authorList>
    </citation>
    <scope>NUCLEOTIDE SEQUENCE [LARGE SCALE GENOMIC DNA]</scope>
    <source>
        <strain evidence="2">HvINT-</strain>
        <tissue evidence="2">Whole body</tissue>
    </source>
</reference>
<dbReference type="GO" id="GO:0000049">
    <property type="term" value="F:tRNA binding"/>
    <property type="evidence" value="ECO:0007669"/>
    <property type="project" value="TreeGrafter"/>
</dbReference>
<dbReference type="GO" id="GO:0106217">
    <property type="term" value="P:tRNA C3-cytosine methylation"/>
    <property type="evidence" value="ECO:0007669"/>
    <property type="project" value="TreeGrafter"/>
</dbReference>
<accession>A0A2A4K828</accession>
<proteinExistence type="predicted"/>
<comment type="caution">
    <text evidence="2">The sequence shown here is derived from an EMBL/GenBank/DDBJ whole genome shotgun (WGS) entry which is preliminary data.</text>
</comment>
<dbReference type="GO" id="GO:0005524">
    <property type="term" value="F:ATP binding"/>
    <property type="evidence" value="ECO:0007669"/>
    <property type="project" value="InterPro"/>
</dbReference>
<dbReference type="SMART" id="SM00836">
    <property type="entry name" value="DALR_1"/>
    <property type="match status" value="1"/>
</dbReference>
<feature type="domain" description="DALR anticodon binding" evidence="1">
    <location>
        <begin position="279"/>
        <end position="415"/>
    </location>
</feature>
<sequence length="415" mass="47260">MIENALESFAESLFLYLSGQPKDARSLLVKKHQDNLQTHGDFSFPNSVKSWHEFAICDEVVNKEDTTLMQVIGKECGDIVEESINWTLQVNKVKEDNGRIYLFLERPKTICVGLSEALRNIAVLAQQLHEGVSEVHLDPGCEEQCDITSLRAKYVCSVIRNLCALNKVDSKIFVTTKSSSNREGCHRVLCGTVLNSKTGAKETEINADGYIRIRQDEMTLIAQHKYGVRVSTDSKWKEFIAHLGESAAAFELLQTKPSSPVKINFDCSSVGSSKGASFILYNCARLETIIRTYNDRVCDNTYPELPAFDDVDFSLLVLEDEWHLIFNYILSLPNLLRSCVEQNNTFCEFRPHHICSYLCSMVRVFSQYYRKTRILVEPRKHLLPVIFARIHMLKILNETLKTCLNILNIKSVSQM</sequence>
<protein>
    <recommendedName>
        <fullName evidence="1">DALR anticodon binding domain-containing protein</fullName>
    </recommendedName>
</protein>
<dbReference type="GO" id="GO:0004814">
    <property type="term" value="F:arginine-tRNA ligase activity"/>
    <property type="evidence" value="ECO:0007669"/>
    <property type="project" value="InterPro"/>
</dbReference>
<dbReference type="Pfam" id="PF05746">
    <property type="entry name" value="DALR_1"/>
    <property type="match status" value="1"/>
</dbReference>
<dbReference type="AlphaFoldDB" id="A0A2A4K828"/>
<dbReference type="EMBL" id="NWSH01000057">
    <property type="protein sequence ID" value="PCG80098.1"/>
    <property type="molecule type" value="Genomic_DNA"/>
</dbReference>
<evidence type="ECO:0000259" key="1">
    <source>
        <dbReference type="SMART" id="SM00836"/>
    </source>
</evidence>
<name>A0A2A4K828_HELVI</name>
<dbReference type="InterPro" id="IPR008909">
    <property type="entry name" value="DALR_anticod-bd"/>
</dbReference>
<dbReference type="PANTHER" id="PTHR16043:SF1">
    <property type="entry name" value="DALR ANTICODON-BINDING DOMAIN-CONTAINING PROTEIN 3"/>
    <property type="match status" value="1"/>
</dbReference>
<dbReference type="InterPro" id="IPR037380">
    <property type="entry name" value="DALRD3"/>
</dbReference>
<gene>
    <name evidence="2" type="ORF">B5V51_11230</name>
</gene>
<dbReference type="STRING" id="7102.A0A2A4K828"/>